<dbReference type="AlphaFoldDB" id="A0AB73FSE5"/>
<dbReference type="EMBL" id="LOZE01000138">
    <property type="protein sequence ID" value="KVM19857.1"/>
    <property type="molecule type" value="Genomic_DNA"/>
</dbReference>
<evidence type="ECO:0000313" key="1">
    <source>
        <dbReference type="EMBL" id="KVM19857.1"/>
    </source>
</evidence>
<gene>
    <name evidence="1" type="ORF">WJ53_22300</name>
</gene>
<name>A0AB73FSE5_9BURK</name>
<comment type="caution">
    <text evidence="1">The sequence shown here is derived from an EMBL/GenBank/DDBJ whole genome shotgun (WGS) entry which is preliminary data.</text>
</comment>
<sequence length="86" mass="9448">MVIETGTLAVLDRLHERAGLFAWRDTLQIVRRWVASPAEEAAALLRAVTALDAVEPTVVPAGAAEQLALYDPEGARWHFVSRDLIL</sequence>
<reference evidence="1 2" key="1">
    <citation type="submission" date="2015-11" db="EMBL/GenBank/DDBJ databases">
        <title>Expanding the genomic diversity of Burkholderia species for the development of highly accurate diagnostics.</title>
        <authorList>
            <person name="Sahl J."/>
            <person name="Keim P."/>
            <person name="Wagner D."/>
        </authorList>
    </citation>
    <scope>NUCLEOTIDE SEQUENCE [LARGE SCALE GENOMIC DNA]</scope>
    <source>
        <strain evidence="1 2">MSMB2058</strain>
    </source>
</reference>
<protein>
    <submittedName>
        <fullName evidence="1">Uncharacterized protein</fullName>
    </submittedName>
</protein>
<organism evidence="1 2">
    <name type="scientific">Burkholderia ubonensis</name>
    <dbReference type="NCBI Taxonomy" id="101571"/>
    <lineage>
        <taxon>Bacteria</taxon>
        <taxon>Pseudomonadati</taxon>
        <taxon>Pseudomonadota</taxon>
        <taxon>Betaproteobacteria</taxon>
        <taxon>Burkholderiales</taxon>
        <taxon>Burkholderiaceae</taxon>
        <taxon>Burkholderia</taxon>
        <taxon>Burkholderia cepacia complex</taxon>
    </lineage>
</organism>
<evidence type="ECO:0000313" key="2">
    <source>
        <dbReference type="Proteomes" id="UP000061665"/>
    </source>
</evidence>
<proteinExistence type="predicted"/>
<dbReference type="Proteomes" id="UP000061665">
    <property type="component" value="Unassembled WGS sequence"/>
</dbReference>
<accession>A0AB73FSE5</accession>